<evidence type="ECO:0000256" key="6">
    <source>
        <dbReference type="ARBA" id="ARBA00023136"/>
    </source>
</evidence>
<sequence>MPQLTSRLLHLITVLFGVSIIVFLLTSLLPTDPAAILAASAGDSSPQNVEAIRRDLGLDKPLIERYLLWVMSALSGNLGTSYFTGQSVAAAIGTAAPVTFQLIVMIQVITLLVAVPVALFVSPRRDSAIDRGVATVSFAAQAIPNFVVALVLILIFSVGLGVLPAIGYTSISEGLWPSIRSLIIPAIAMSFMLIPVYIRVLRSSMIQTLQQEFILVGRAIGLSRSTLLYRYALRPSLPTLVTVVGVNFGVLMGGTVVVEAISGLPGLGTLLLSAVTTRDYILVQGLVLVFAVVYVVVNFLVDIIQASIDPRVRVAK</sequence>
<feature type="transmembrane region" description="Helical" evidence="7">
    <location>
        <begin position="178"/>
        <end position="198"/>
    </location>
</feature>
<evidence type="ECO:0000259" key="8">
    <source>
        <dbReference type="PROSITE" id="PS50928"/>
    </source>
</evidence>
<dbReference type="PANTHER" id="PTHR43163">
    <property type="entry name" value="DIPEPTIDE TRANSPORT SYSTEM PERMEASE PROTEIN DPPB-RELATED"/>
    <property type="match status" value="1"/>
</dbReference>
<feature type="transmembrane region" description="Helical" evidence="7">
    <location>
        <begin position="240"/>
        <end position="261"/>
    </location>
</feature>
<evidence type="ECO:0000313" key="9">
    <source>
        <dbReference type="EMBL" id="PWB98022.1"/>
    </source>
</evidence>
<reference evidence="10" key="1">
    <citation type="submission" date="2018-04" db="EMBL/GenBank/DDBJ databases">
        <authorList>
            <person name="Liu S."/>
            <person name="Wang Z."/>
            <person name="Li J."/>
        </authorList>
    </citation>
    <scope>NUCLEOTIDE SEQUENCE [LARGE SCALE GENOMIC DNA]</scope>
    <source>
        <strain evidence="10">S1194</strain>
    </source>
</reference>
<keyword evidence="2 7" id="KW-0813">Transport</keyword>
<feature type="transmembrane region" description="Helical" evidence="7">
    <location>
        <begin position="98"/>
        <end position="121"/>
    </location>
</feature>
<evidence type="ECO:0000256" key="5">
    <source>
        <dbReference type="ARBA" id="ARBA00022989"/>
    </source>
</evidence>
<keyword evidence="4 7" id="KW-0812">Transmembrane</keyword>
<accession>A0A2U1T2B7</accession>
<dbReference type="PROSITE" id="PS50928">
    <property type="entry name" value="ABC_TM1"/>
    <property type="match status" value="1"/>
</dbReference>
<feature type="transmembrane region" description="Helical" evidence="7">
    <location>
        <begin position="142"/>
        <end position="166"/>
    </location>
</feature>
<proteinExistence type="inferred from homology"/>
<dbReference type="PANTHER" id="PTHR43163:SF6">
    <property type="entry name" value="DIPEPTIDE TRANSPORT SYSTEM PERMEASE PROTEIN DPPB-RELATED"/>
    <property type="match status" value="1"/>
</dbReference>
<dbReference type="Gene3D" id="1.10.3720.10">
    <property type="entry name" value="MetI-like"/>
    <property type="match status" value="1"/>
</dbReference>
<feature type="domain" description="ABC transmembrane type-1" evidence="8">
    <location>
        <begin position="96"/>
        <end position="305"/>
    </location>
</feature>
<keyword evidence="6 7" id="KW-0472">Membrane</keyword>
<dbReference type="EMBL" id="QEEX01000001">
    <property type="protein sequence ID" value="PWB98022.1"/>
    <property type="molecule type" value="Genomic_DNA"/>
</dbReference>
<name>A0A2U1T2B7_9MICO</name>
<dbReference type="Proteomes" id="UP000244978">
    <property type="component" value="Unassembled WGS sequence"/>
</dbReference>
<comment type="similarity">
    <text evidence="7">Belongs to the binding-protein-dependent transport system permease family.</text>
</comment>
<dbReference type="InterPro" id="IPR000515">
    <property type="entry name" value="MetI-like"/>
</dbReference>
<keyword evidence="3" id="KW-1003">Cell membrane</keyword>
<evidence type="ECO:0000256" key="2">
    <source>
        <dbReference type="ARBA" id="ARBA00022448"/>
    </source>
</evidence>
<dbReference type="GO" id="GO:0071916">
    <property type="term" value="F:dipeptide transmembrane transporter activity"/>
    <property type="evidence" value="ECO:0007669"/>
    <property type="project" value="TreeGrafter"/>
</dbReference>
<dbReference type="GO" id="GO:0005886">
    <property type="term" value="C:plasma membrane"/>
    <property type="evidence" value="ECO:0007669"/>
    <property type="project" value="UniProtKB-SubCell"/>
</dbReference>
<dbReference type="Pfam" id="PF19300">
    <property type="entry name" value="BPD_transp_1_N"/>
    <property type="match status" value="1"/>
</dbReference>
<protein>
    <submittedName>
        <fullName evidence="9">Peptide ABC transporter</fullName>
    </submittedName>
</protein>
<gene>
    <name evidence="9" type="ORF">DF220_09415</name>
</gene>
<organism evidence="9 10">
    <name type="scientific">Homoserinimonas hongtaonis</name>
    <dbReference type="NCBI Taxonomy" id="2079791"/>
    <lineage>
        <taxon>Bacteria</taxon>
        <taxon>Bacillati</taxon>
        <taxon>Actinomycetota</taxon>
        <taxon>Actinomycetes</taxon>
        <taxon>Micrococcales</taxon>
        <taxon>Microbacteriaceae</taxon>
        <taxon>Homoserinimonas</taxon>
    </lineage>
</organism>
<dbReference type="Pfam" id="PF00528">
    <property type="entry name" value="BPD_transp_1"/>
    <property type="match status" value="1"/>
</dbReference>
<comment type="caution">
    <text evidence="9">The sequence shown here is derived from an EMBL/GenBank/DDBJ whole genome shotgun (WGS) entry which is preliminary data.</text>
</comment>
<evidence type="ECO:0000256" key="1">
    <source>
        <dbReference type="ARBA" id="ARBA00004651"/>
    </source>
</evidence>
<evidence type="ECO:0000256" key="3">
    <source>
        <dbReference type="ARBA" id="ARBA00022475"/>
    </source>
</evidence>
<dbReference type="RefSeq" id="WP_108997821.1">
    <property type="nucleotide sequence ID" value="NZ_QEEX01000001.1"/>
</dbReference>
<dbReference type="AlphaFoldDB" id="A0A2U1T2B7"/>
<dbReference type="SUPFAM" id="SSF161098">
    <property type="entry name" value="MetI-like"/>
    <property type="match status" value="1"/>
</dbReference>
<comment type="subcellular location">
    <subcellularLocation>
        <location evidence="1 7">Cell membrane</location>
        <topology evidence="1 7">Multi-pass membrane protein</topology>
    </subcellularLocation>
</comment>
<feature type="transmembrane region" description="Helical" evidence="7">
    <location>
        <begin position="281"/>
        <end position="301"/>
    </location>
</feature>
<dbReference type="CDD" id="cd06261">
    <property type="entry name" value="TM_PBP2"/>
    <property type="match status" value="1"/>
</dbReference>
<keyword evidence="5 7" id="KW-1133">Transmembrane helix</keyword>
<dbReference type="InterPro" id="IPR045621">
    <property type="entry name" value="BPD_transp_1_N"/>
</dbReference>
<dbReference type="InterPro" id="IPR035906">
    <property type="entry name" value="MetI-like_sf"/>
</dbReference>
<evidence type="ECO:0000313" key="10">
    <source>
        <dbReference type="Proteomes" id="UP000244978"/>
    </source>
</evidence>
<feature type="transmembrane region" description="Helical" evidence="7">
    <location>
        <begin position="6"/>
        <end position="29"/>
    </location>
</feature>
<evidence type="ECO:0000256" key="4">
    <source>
        <dbReference type="ARBA" id="ARBA00022692"/>
    </source>
</evidence>
<evidence type="ECO:0000256" key="7">
    <source>
        <dbReference type="RuleBase" id="RU363032"/>
    </source>
</evidence>
<keyword evidence="10" id="KW-1185">Reference proteome</keyword>